<dbReference type="OrthoDB" id="67652at2"/>
<proteinExistence type="predicted"/>
<reference evidence="2 3" key="1">
    <citation type="submission" date="2018-09" db="EMBL/GenBank/DDBJ databases">
        <title>Genome sequencing of strain 6GH32-13.</title>
        <authorList>
            <person name="Weon H.-Y."/>
            <person name="Heo J."/>
            <person name="Kwon S.-W."/>
        </authorList>
    </citation>
    <scope>NUCLEOTIDE SEQUENCE [LARGE SCALE GENOMIC DNA]</scope>
    <source>
        <strain evidence="2 3">5GH32-13</strain>
    </source>
</reference>
<dbReference type="RefSeq" id="WP_119049629.1">
    <property type="nucleotide sequence ID" value="NZ_CP032157.1"/>
</dbReference>
<keyword evidence="1" id="KW-0677">Repeat</keyword>
<dbReference type="PANTHER" id="PTHR47485:SF1">
    <property type="entry name" value="THYLAKOID LUMENAL 17.4 KDA PROTEIN, CHLOROPLASTIC"/>
    <property type="match status" value="1"/>
</dbReference>
<evidence type="ECO:0000256" key="1">
    <source>
        <dbReference type="ARBA" id="ARBA00022737"/>
    </source>
</evidence>
<dbReference type="PANTHER" id="PTHR47485">
    <property type="entry name" value="THYLAKOID LUMENAL 17.4 KDA PROTEIN, CHLOROPLASTIC"/>
    <property type="match status" value="1"/>
</dbReference>
<gene>
    <name evidence="2" type="ORF">D3H65_07300</name>
</gene>
<sequence>MHQQANQLLRNDVETFNAWRIEHPDEEIDLSGQVYDGCELFEAYLFHINFTGCSFRGANLQECLFSGAILDKVDCTGANCSFVQFGPAELINVALQNKLGGYLLQGASLREAIFTNADLSRSSFRETDVEGADFRGAILRGTKFFHTNYEAARFDDNAGDQALFLPINQ</sequence>
<protein>
    <submittedName>
        <fullName evidence="2">Pentapeptide repeat-containing protein</fullName>
    </submittedName>
</protein>
<organism evidence="2 3">
    <name type="scientific">Paraflavitalea soli</name>
    <dbReference type="NCBI Taxonomy" id="2315862"/>
    <lineage>
        <taxon>Bacteria</taxon>
        <taxon>Pseudomonadati</taxon>
        <taxon>Bacteroidota</taxon>
        <taxon>Chitinophagia</taxon>
        <taxon>Chitinophagales</taxon>
        <taxon>Chitinophagaceae</taxon>
        <taxon>Paraflavitalea</taxon>
    </lineage>
</organism>
<name>A0A3B7MHB8_9BACT</name>
<evidence type="ECO:0000313" key="3">
    <source>
        <dbReference type="Proteomes" id="UP000263900"/>
    </source>
</evidence>
<dbReference type="EMBL" id="CP032157">
    <property type="protein sequence ID" value="AXY73794.1"/>
    <property type="molecule type" value="Genomic_DNA"/>
</dbReference>
<dbReference type="KEGG" id="pseg:D3H65_07300"/>
<dbReference type="Proteomes" id="UP000263900">
    <property type="component" value="Chromosome"/>
</dbReference>
<dbReference type="Gene3D" id="2.160.20.80">
    <property type="entry name" value="E3 ubiquitin-protein ligase SopA"/>
    <property type="match status" value="1"/>
</dbReference>
<keyword evidence="3" id="KW-1185">Reference proteome</keyword>
<evidence type="ECO:0000313" key="2">
    <source>
        <dbReference type="EMBL" id="AXY73794.1"/>
    </source>
</evidence>
<dbReference type="AlphaFoldDB" id="A0A3B7MHB8"/>
<accession>A0A3B7MHB8</accession>
<dbReference type="SUPFAM" id="SSF141571">
    <property type="entry name" value="Pentapeptide repeat-like"/>
    <property type="match status" value="1"/>
</dbReference>
<dbReference type="Pfam" id="PF00805">
    <property type="entry name" value="Pentapeptide"/>
    <property type="match status" value="2"/>
</dbReference>
<dbReference type="InterPro" id="IPR001646">
    <property type="entry name" value="5peptide_repeat"/>
</dbReference>